<dbReference type="PROSITE" id="PS52015">
    <property type="entry name" value="TONB_CTD"/>
    <property type="match status" value="1"/>
</dbReference>
<evidence type="ECO:0000256" key="1">
    <source>
        <dbReference type="ARBA" id="ARBA00004167"/>
    </source>
</evidence>
<dbReference type="InterPro" id="IPR037682">
    <property type="entry name" value="TonB_C"/>
</dbReference>
<dbReference type="Pfam" id="PF03544">
    <property type="entry name" value="TonB_C"/>
    <property type="match status" value="1"/>
</dbReference>
<accession>A0A6I7D7B7</accession>
<protein>
    <recommendedName>
        <fullName evidence="5">Protein TonB</fullName>
    </recommendedName>
</protein>
<dbReference type="Gene3D" id="3.30.2420.10">
    <property type="entry name" value="TonB"/>
    <property type="match status" value="1"/>
</dbReference>
<evidence type="ECO:0000313" key="8">
    <source>
        <dbReference type="Proteomes" id="UP000464700"/>
    </source>
</evidence>
<dbReference type="GO" id="GO:0015031">
    <property type="term" value="P:protein transport"/>
    <property type="evidence" value="ECO:0007669"/>
    <property type="project" value="UniProtKB-UniRule"/>
</dbReference>
<comment type="function">
    <text evidence="5">Interacts with outer membrane receptor proteins that carry out high-affinity binding and energy dependent uptake into the periplasmic space of specific substrates. It could act to transduce energy from the cytoplasmic membrane to specific energy-requiring processes in the outer membrane, resulting in the release into the periplasm of ligands bound by these outer membrane proteins.</text>
</comment>
<dbReference type="GO" id="GO:0031992">
    <property type="term" value="F:energy transducer activity"/>
    <property type="evidence" value="ECO:0007669"/>
    <property type="project" value="InterPro"/>
</dbReference>
<dbReference type="SUPFAM" id="SSF74653">
    <property type="entry name" value="TolA/TonB C-terminal domain"/>
    <property type="match status" value="1"/>
</dbReference>
<dbReference type="GO" id="GO:0005886">
    <property type="term" value="C:plasma membrane"/>
    <property type="evidence" value="ECO:0007669"/>
    <property type="project" value="UniProtKB-SubCell"/>
</dbReference>
<evidence type="ECO:0000313" key="7">
    <source>
        <dbReference type="EMBL" id="QHN11779.1"/>
    </source>
</evidence>
<organism evidence="7 8">
    <name type="scientific">Proteus columbae</name>
    <dbReference type="NCBI Taxonomy" id="1987580"/>
    <lineage>
        <taxon>Bacteria</taxon>
        <taxon>Pseudomonadati</taxon>
        <taxon>Pseudomonadota</taxon>
        <taxon>Gammaproteobacteria</taxon>
        <taxon>Enterobacterales</taxon>
        <taxon>Morganellaceae</taxon>
        <taxon>Proteus</taxon>
    </lineage>
</organism>
<gene>
    <name evidence="7" type="ORF">F1325_15530</name>
</gene>
<dbReference type="GO" id="GO:0015891">
    <property type="term" value="P:siderophore transport"/>
    <property type="evidence" value="ECO:0007669"/>
    <property type="project" value="InterPro"/>
</dbReference>
<keyword evidence="5" id="KW-0735">Signal-anchor</keyword>
<evidence type="ECO:0000256" key="5">
    <source>
        <dbReference type="RuleBase" id="RU362123"/>
    </source>
</evidence>
<dbReference type="PRINTS" id="PR01374">
    <property type="entry name" value="TONBPROTEIN"/>
</dbReference>
<keyword evidence="4" id="KW-0472">Membrane</keyword>
<keyword evidence="5" id="KW-0997">Cell inner membrane</keyword>
<evidence type="ECO:0000256" key="2">
    <source>
        <dbReference type="ARBA" id="ARBA00022692"/>
    </source>
</evidence>
<dbReference type="KEGG" id="pcol:F1325_15530"/>
<keyword evidence="5" id="KW-1003">Cell membrane</keyword>
<dbReference type="EMBL" id="CP043925">
    <property type="protein sequence ID" value="QHN11779.1"/>
    <property type="molecule type" value="Genomic_DNA"/>
</dbReference>
<sequence length="157" mass="18012">MIMRYIIVSLYLILFQKRKMKIKLAILSLLCSTILLNGCAIQSTQSDVQLLKAKLADEPEKITQSEINESNLTVKNHPKNLLRVFPNYPAKAYSQGIEGALNIKFDIDENGYVQNIRMLDSPLVEVFGLSTIRAMEKWRYESGKPTKDLNLTMEFKR</sequence>
<evidence type="ECO:0000259" key="6">
    <source>
        <dbReference type="PROSITE" id="PS52015"/>
    </source>
</evidence>
<reference evidence="7 8" key="1">
    <citation type="submission" date="2019-09" db="EMBL/GenBank/DDBJ databases">
        <title>Emergence of a chromosome-mediated tetracycline resistance gene in Proteus strain.</title>
        <authorList>
            <person name="He D."/>
            <person name="Wang L."/>
        </authorList>
    </citation>
    <scope>NUCLEOTIDE SEQUENCE [LARGE SCALE GENOMIC DNA]</scope>
    <source>
        <strain evidence="7 8">T60</strain>
    </source>
</reference>
<dbReference type="AlphaFoldDB" id="A0A6I7D7B7"/>
<keyword evidence="8" id="KW-1185">Reference proteome</keyword>
<evidence type="ECO:0000256" key="3">
    <source>
        <dbReference type="ARBA" id="ARBA00022989"/>
    </source>
</evidence>
<dbReference type="InterPro" id="IPR006260">
    <property type="entry name" value="TonB/TolA_C"/>
</dbReference>
<dbReference type="GO" id="GO:0030288">
    <property type="term" value="C:outer membrane-bounded periplasmic space"/>
    <property type="evidence" value="ECO:0007669"/>
    <property type="project" value="InterPro"/>
</dbReference>
<keyword evidence="5" id="KW-0813">Transport</keyword>
<dbReference type="Proteomes" id="UP000464700">
    <property type="component" value="Chromosome"/>
</dbReference>
<comment type="subcellular location">
    <subcellularLocation>
        <location evidence="5">Cell inner membrane</location>
        <topology evidence="5">Single-pass membrane protein</topology>
        <orientation evidence="5">Periplasmic side</orientation>
    </subcellularLocation>
    <subcellularLocation>
        <location evidence="1">Membrane</location>
        <topology evidence="1">Single-pass membrane protein</topology>
    </subcellularLocation>
</comment>
<evidence type="ECO:0000256" key="4">
    <source>
        <dbReference type="ARBA" id="ARBA00023136"/>
    </source>
</evidence>
<keyword evidence="2" id="KW-0812">Transmembrane</keyword>
<keyword evidence="3" id="KW-1133">Transmembrane helix</keyword>
<dbReference type="GO" id="GO:0055085">
    <property type="term" value="P:transmembrane transport"/>
    <property type="evidence" value="ECO:0007669"/>
    <property type="project" value="InterPro"/>
</dbReference>
<dbReference type="NCBIfam" id="TIGR01352">
    <property type="entry name" value="tonB_Cterm"/>
    <property type="match status" value="1"/>
</dbReference>
<comment type="similarity">
    <text evidence="5">Belongs to the TonB family.</text>
</comment>
<feature type="domain" description="TonB C-terminal" evidence="6">
    <location>
        <begin position="73"/>
        <end position="157"/>
    </location>
</feature>
<dbReference type="InterPro" id="IPR003538">
    <property type="entry name" value="TonB"/>
</dbReference>
<proteinExistence type="inferred from homology"/>
<name>A0A6I7D7B7_9GAMM</name>
<keyword evidence="5" id="KW-0653">Protein transport</keyword>